<comment type="caution">
    <text evidence="1">The sequence shown here is derived from an EMBL/GenBank/DDBJ whole genome shotgun (WGS) entry which is preliminary data.</text>
</comment>
<dbReference type="InParanoid" id="J9D6D4"/>
<keyword evidence="2" id="KW-1185">Reference proteome</keyword>
<dbReference type="AlphaFoldDB" id="J9D6D4"/>
<sequence length="186" mass="22112">MIIDKTQKYKKYIRLYTHNLKILRIHLFESKIQTNKKLIHFYSNLNAHNTKDNDKDYFRLLYKPLITSTNPFISTYKKYIQCKTLQDYKTLLNTLSKDLIENSLFFESLLVAIKNKIDILYKIMLKNSKLDILNDQLEALHESYFYAVHGGDFNDIVSLNCGIRDVSDMIDEYKYDLNKNKSSLMQ</sequence>
<gene>
    <name evidence="1" type="ORF">EDEG_02543</name>
</gene>
<proteinExistence type="predicted"/>
<dbReference type="HOGENOM" id="CLU_1454384_0_0_1"/>
<reference evidence="2" key="2">
    <citation type="submission" date="2015-07" db="EMBL/GenBank/DDBJ databases">
        <title>Contrasting host-pathogen interactions and genome evolution in two generalist and specialist microsporidian pathogens of mosquitoes.</title>
        <authorList>
            <consortium name="The Broad Institute Genomics Platform"/>
            <consortium name="The Broad Institute Genome Sequencing Center for Infectious Disease"/>
            <person name="Cuomo C.A."/>
            <person name="Sanscrainte N.D."/>
            <person name="Goldberg J.M."/>
            <person name="Heiman D."/>
            <person name="Young S."/>
            <person name="Zeng Q."/>
            <person name="Becnel J.J."/>
            <person name="Birren B.W."/>
        </authorList>
    </citation>
    <scope>NUCLEOTIDE SEQUENCE [LARGE SCALE GENOMIC DNA]</scope>
    <source>
        <strain evidence="2">USNM 41457</strain>
    </source>
</reference>
<evidence type="ECO:0000313" key="2">
    <source>
        <dbReference type="Proteomes" id="UP000003163"/>
    </source>
</evidence>
<protein>
    <submittedName>
        <fullName evidence="1">Uncharacterized protein</fullName>
    </submittedName>
</protein>
<evidence type="ECO:0000313" key="1">
    <source>
        <dbReference type="EMBL" id="EJW03064.1"/>
    </source>
</evidence>
<reference evidence="1 2" key="1">
    <citation type="submission" date="2011-08" db="EMBL/GenBank/DDBJ databases">
        <authorList>
            <person name="Liu Z.J."/>
            <person name="Shi F.L."/>
            <person name="Lu J.Q."/>
            <person name="Li M."/>
            <person name="Wang Z.L."/>
        </authorList>
    </citation>
    <scope>NUCLEOTIDE SEQUENCE [LARGE SCALE GENOMIC DNA]</scope>
    <source>
        <strain evidence="1 2">USNM 41457</strain>
    </source>
</reference>
<dbReference type="EMBL" id="AFBI03000046">
    <property type="protein sequence ID" value="EJW03064.1"/>
    <property type="molecule type" value="Genomic_DNA"/>
</dbReference>
<dbReference type="VEuPathDB" id="MicrosporidiaDB:EDEG_02543"/>
<accession>J9D6D4</accession>
<organism evidence="1 2">
    <name type="scientific">Edhazardia aedis (strain USNM 41457)</name>
    <name type="common">Microsporidian parasite</name>
    <dbReference type="NCBI Taxonomy" id="1003232"/>
    <lineage>
        <taxon>Eukaryota</taxon>
        <taxon>Fungi</taxon>
        <taxon>Fungi incertae sedis</taxon>
        <taxon>Microsporidia</taxon>
        <taxon>Edhazardia</taxon>
    </lineage>
</organism>
<dbReference type="Proteomes" id="UP000003163">
    <property type="component" value="Unassembled WGS sequence"/>
</dbReference>
<name>J9D6D4_EDHAE</name>